<proteinExistence type="predicted"/>
<keyword evidence="3" id="KW-1185">Reference proteome</keyword>
<evidence type="ECO:0000313" key="2">
    <source>
        <dbReference type="EMBL" id="CAH1973076.1"/>
    </source>
</evidence>
<organism evidence="2 3">
    <name type="scientific">Acanthoscelides obtectus</name>
    <name type="common">Bean weevil</name>
    <name type="synonym">Bruchus obtectus</name>
    <dbReference type="NCBI Taxonomy" id="200917"/>
    <lineage>
        <taxon>Eukaryota</taxon>
        <taxon>Metazoa</taxon>
        <taxon>Ecdysozoa</taxon>
        <taxon>Arthropoda</taxon>
        <taxon>Hexapoda</taxon>
        <taxon>Insecta</taxon>
        <taxon>Pterygota</taxon>
        <taxon>Neoptera</taxon>
        <taxon>Endopterygota</taxon>
        <taxon>Coleoptera</taxon>
        <taxon>Polyphaga</taxon>
        <taxon>Cucujiformia</taxon>
        <taxon>Chrysomeloidea</taxon>
        <taxon>Chrysomelidae</taxon>
        <taxon>Bruchinae</taxon>
        <taxon>Bruchini</taxon>
        <taxon>Acanthoscelides</taxon>
    </lineage>
</organism>
<protein>
    <submittedName>
        <fullName evidence="2">Uncharacterized protein</fullName>
    </submittedName>
</protein>
<comment type="caution">
    <text evidence="2">The sequence shown here is derived from an EMBL/GenBank/DDBJ whole genome shotgun (WGS) entry which is preliminary data.</text>
</comment>
<evidence type="ECO:0000313" key="3">
    <source>
        <dbReference type="Proteomes" id="UP001152888"/>
    </source>
</evidence>
<feature type="region of interest" description="Disordered" evidence="1">
    <location>
        <begin position="1"/>
        <end position="36"/>
    </location>
</feature>
<dbReference type="Proteomes" id="UP001152888">
    <property type="component" value="Unassembled WGS sequence"/>
</dbReference>
<dbReference type="EMBL" id="CAKOFQ010006805">
    <property type="protein sequence ID" value="CAH1973076.1"/>
    <property type="molecule type" value="Genomic_DNA"/>
</dbReference>
<gene>
    <name evidence="2" type="ORF">ACAOBT_LOCUS10350</name>
</gene>
<name>A0A9P0KFC0_ACAOB</name>
<feature type="compositionally biased region" description="Basic and acidic residues" evidence="1">
    <location>
        <begin position="7"/>
        <end position="16"/>
    </location>
</feature>
<evidence type="ECO:0000256" key="1">
    <source>
        <dbReference type="SAM" id="MobiDB-lite"/>
    </source>
</evidence>
<sequence length="145" mass="16793">RLRKTSPRTDDREAGLEIRPPIRTQDDLERRQQPLTTTNRRDTSEFLFYCKEGRCADDYFLFLVLVTVIDSCAHKTPEDCAYKRLVLITIHDTPYLKARAVTALYCGLWNMVNKEFSHNATPCDNSLLTPSAYTGRADYIIKEEK</sequence>
<dbReference type="AlphaFoldDB" id="A0A9P0KFC0"/>
<reference evidence="2" key="1">
    <citation type="submission" date="2022-03" db="EMBL/GenBank/DDBJ databases">
        <authorList>
            <person name="Sayadi A."/>
        </authorList>
    </citation>
    <scope>NUCLEOTIDE SEQUENCE</scope>
</reference>
<accession>A0A9P0KFC0</accession>
<feature type="non-terminal residue" evidence="2">
    <location>
        <position position="1"/>
    </location>
</feature>